<keyword evidence="3" id="KW-1185">Reference proteome</keyword>
<proteinExistence type="predicted"/>
<dbReference type="Proteomes" id="UP001501803">
    <property type="component" value="Unassembled WGS sequence"/>
</dbReference>
<protein>
    <recommendedName>
        <fullName evidence="4">Pilus assembly protein</fullName>
    </recommendedName>
</protein>
<organism evidence="2 3">
    <name type="scientific">Leifsonia kafniensis</name>
    <dbReference type="NCBI Taxonomy" id="475957"/>
    <lineage>
        <taxon>Bacteria</taxon>
        <taxon>Bacillati</taxon>
        <taxon>Actinomycetota</taxon>
        <taxon>Actinomycetes</taxon>
        <taxon>Micrococcales</taxon>
        <taxon>Microbacteriaceae</taxon>
        <taxon>Leifsonia</taxon>
    </lineage>
</organism>
<keyword evidence="1" id="KW-0732">Signal</keyword>
<accession>A0ABP7KCQ8</accession>
<comment type="caution">
    <text evidence="2">The sequence shown here is derived from an EMBL/GenBank/DDBJ whole genome shotgun (WGS) entry which is preliminary data.</text>
</comment>
<gene>
    <name evidence="2" type="ORF">GCM10022381_13510</name>
</gene>
<feature type="signal peptide" evidence="1">
    <location>
        <begin position="1"/>
        <end position="23"/>
    </location>
</feature>
<sequence length="131" mass="13760">MILLVPLVYLVLALSALQSGALAAEGAARQAARVFVLAPDEAAARERVQRAVEVGLDDYGVETSTAEVGIECSAAPLTCLTRQQSVTVTVRIRVPLPLMPDFLALQNVASVPLEARATQTVSRFWGAGGEG</sequence>
<evidence type="ECO:0000313" key="2">
    <source>
        <dbReference type="EMBL" id="GAA3871732.1"/>
    </source>
</evidence>
<dbReference type="EMBL" id="BAABCN010000002">
    <property type="protein sequence ID" value="GAA3871732.1"/>
    <property type="molecule type" value="Genomic_DNA"/>
</dbReference>
<feature type="chain" id="PRO_5045551887" description="Pilus assembly protein" evidence="1">
    <location>
        <begin position="24"/>
        <end position="131"/>
    </location>
</feature>
<evidence type="ECO:0000256" key="1">
    <source>
        <dbReference type="SAM" id="SignalP"/>
    </source>
</evidence>
<name>A0ABP7KCQ8_9MICO</name>
<evidence type="ECO:0000313" key="3">
    <source>
        <dbReference type="Proteomes" id="UP001501803"/>
    </source>
</evidence>
<evidence type="ECO:0008006" key="4">
    <source>
        <dbReference type="Google" id="ProtNLM"/>
    </source>
</evidence>
<reference evidence="3" key="1">
    <citation type="journal article" date="2019" name="Int. J. Syst. Evol. Microbiol.">
        <title>The Global Catalogue of Microorganisms (GCM) 10K type strain sequencing project: providing services to taxonomists for standard genome sequencing and annotation.</title>
        <authorList>
            <consortium name="The Broad Institute Genomics Platform"/>
            <consortium name="The Broad Institute Genome Sequencing Center for Infectious Disease"/>
            <person name="Wu L."/>
            <person name="Ma J."/>
        </authorList>
    </citation>
    <scope>NUCLEOTIDE SEQUENCE [LARGE SCALE GENOMIC DNA]</scope>
    <source>
        <strain evidence="3">JCM 17021</strain>
    </source>
</reference>